<organism evidence="1 2">
    <name type="scientific">Spirosoma terrae</name>
    <dbReference type="NCBI Taxonomy" id="1968276"/>
    <lineage>
        <taxon>Bacteria</taxon>
        <taxon>Pseudomonadati</taxon>
        <taxon>Bacteroidota</taxon>
        <taxon>Cytophagia</taxon>
        <taxon>Cytophagales</taxon>
        <taxon>Cytophagaceae</taxon>
        <taxon>Spirosoma</taxon>
    </lineage>
</organism>
<name>A0A6L9LI78_9BACT</name>
<keyword evidence="2" id="KW-1185">Reference proteome</keyword>
<dbReference type="Proteomes" id="UP000474175">
    <property type="component" value="Unassembled WGS sequence"/>
</dbReference>
<gene>
    <name evidence="1" type="ORF">GK108_27300</name>
</gene>
<evidence type="ECO:0000313" key="2">
    <source>
        <dbReference type="Proteomes" id="UP000474175"/>
    </source>
</evidence>
<reference evidence="1 2" key="1">
    <citation type="submission" date="2020-02" db="EMBL/GenBank/DDBJ databases">
        <title>Draft genome sequence of two Spirosoma agri KCTC 52727 and Spirosoma terrae KCTC 52035.</title>
        <authorList>
            <person name="Rojas J."/>
            <person name="Ambika Manirajan B."/>
            <person name="Suarez C."/>
            <person name="Ratering S."/>
            <person name="Schnell S."/>
        </authorList>
    </citation>
    <scope>NUCLEOTIDE SEQUENCE [LARGE SCALE GENOMIC DNA]</scope>
    <source>
        <strain evidence="1 2">KCTC 52035</strain>
    </source>
</reference>
<comment type="caution">
    <text evidence="1">The sequence shown here is derived from an EMBL/GenBank/DDBJ whole genome shotgun (WGS) entry which is preliminary data.</text>
</comment>
<evidence type="ECO:0000313" key="1">
    <source>
        <dbReference type="EMBL" id="NDU98623.1"/>
    </source>
</evidence>
<proteinExistence type="predicted"/>
<dbReference type="EMBL" id="JAAFZH010000019">
    <property type="protein sequence ID" value="NDU98623.1"/>
    <property type="molecule type" value="Genomic_DNA"/>
</dbReference>
<dbReference type="RefSeq" id="WP_163954759.1">
    <property type="nucleotide sequence ID" value="NZ_JAAFZH010000019.1"/>
</dbReference>
<protein>
    <submittedName>
        <fullName evidence="1">Uncharacterized protein</fullName>
    </submittedName>
</protein>
<sequence>MFINKNRVHFFDPHGEYDGWVLLFTDAFFAQHRSDSHFLRNTILFHDLLDIPTIQLNQTKTDLTLILNQLR</sequence>
<accession>A0A6L9LI78</accession>
<dbReference type="AlphaFoldDB" id="A0A6L9LI78"/>